<accession>A0A124FBT2</accession>
<feature type="transmembrane region" description="Helical" evidence="1">
    <location>
        <begin position="73"/>
        <end position="89"/>
    </location>
</feature>
<evidence type="ECO:0000313" key="4">
    <source>
        <dbReference type="Proteomes" id="UP000054015"/>
    </source>
</evidence>
<dbReference type="EMBL" id="LGEQ01000025">
    <property type="protein sequence ID" value="KUJ93408.1"/>
    <property type="molecule type" value="Genomic_DNA"/>
</dbReference>
<dbReference type="AlphaFoldDB" id="A0A124FBT2"/>
<dbReference type="EMBL" id="LGEX01000034">
    <property type="protein sequence ID" value="KUK06474.1"/>
    <property type="molecule type" value="Genomic_DNA"/>
</dbReference>
<evidence type="ECO:0000313" key="5">
    <source>
        <dbReference type="Proteomes" id="UP000054307"/>
    </source>
</evidence>
<organism evidence="3 4">
    <name type="scientific">Archaeoglobus fulgidus</name>
    <dbReference type="NCBI Taxonomy" id="2234"/>
    <lineage>
        <taxon>Archaea</taxon>
        <taxon>Methanobacteriati</taxon>
        <taxon>Methanobacteriota</taxon>
        <taxon>Archaeoglobi</taxon>
        <taxon>Archaeoglobales</taxon>
        <taxon>Archaeoglobaceae</taxon>
        <taxon>Archaeoglobus</taxon>
    </lineage>
</organism>
<evidence type="ECO:0000313" key="3">
    <source>
        <dbReference type="EMBL" id="KUK06474.1"/>
    </source>
</evidence>
<reference evidence="3" key="1">
    <citation type="journal article" date="2015" name="MBio">
        <title>Genome-resolved metagenomic analysis reveals roles for candidate phyla and other microbial community members in biogeochemical transformations in oil reservoirs.</title>
        <authorList>
            <person name="Hu P."/>
            <person name="Tom L."/>
            <person name="Singh A."/>
            <person name="Thomas B.C."/>
            <person name="Baker B.J."/>
            <person name="Piceno Y.M."/>
            <person name="Andersen G.L."/>
            <person name="Banfield J.F."/>
        </authorList>
    </citation>
    <scope>NUCLEOTIDE SEQUENCE [LARGE SCALE GENOMIC DNA]</scope>
    <source>
        <strain evidence="3">49_2300</strain>
        <strain evidence="2">49_95</strain>
    </source>
</reference>
<dbReference type="OMA" id="VNEWRIE"/>
<feature type="transmembrane region" description="Helical" evidence="1">
    <location>
        <begin position="151"/>
        <end position="181"/>
    </location>
</feature>
<dbReference type="RefSeq" id="WP_010877684.1">
    <property type="nucleotide sequence ID" value="NZ_FJNF01000050.1"/>
</dbReference>
<dbReference type="PATRIC" id="fig|2234.6.peg.2343"/>
<feature type="transmembrane region" description="Helical" evidence="1">
    <location>
        <begin position="193"/>
        <end position="214"/>
    </location>
</feature>
<evidence type="ECO:0000256" key="1">
    <source>
        <dbReference type="SAM" id="Phobius"/>
    </source>
</evidence>
<dbReference type="Proteomes" id="UP000054307">
    <property type="component" value="Unassembled WGS sequence"/>
</dbReference>
<reference evidence="4 5" key="2">
    <citation type="journal article" date="2015" name="MBio">
        <title>Genome-Resolved Metagenomic Analysis Reveals Roles for Candidate Phyla and Other Microbial Community Members in Biogeochemical Transformations in Oil Reservoirs.</title>
        <authorList>
            <person name="Hu P."/>
            <person name="Tom L."/>
            <person name="Singh A."/>
            <person name="Thomas B.C."/>
            <person name="Baker B.J."/>
            <person name="Piceno Y.M."/>
            <person name="Andersen G.L."/>
            <person name="Banfield J.F."/>
        </authorList>
    </citation>
    <scope>NUCLEOTIDE SEQUENCE [LARGE SCALE GENOMIC DNA]</scope>
</reference>
<comment type="caution">
    <text evidence="3">The sequence shown here is derived from an EMBL/GenBank/DDBJ whole genome shotgun (WGS) entry which is preliminary data.</text>
</comment>
<feature type="transmembrane region" description="Helical" evidence="1">
    <location>
        <begin position="50"/>
        <end position="67"/>
    </location>
</feature>
<keyword evidence="1" id="KW-1133">Transmembrane helix</keyword>
<gene>
    <name evidence="2" type="ORF">XD40_1388</name>
    <name evidence="3" type="ORF">XD48_1293</name>
</gene>
<feature type="transmembrane region" description="Helical" evidence="1">
    <location>
        <begin position="12"/>
        <end position="38"/>
    </location>
</feature>
<keyword evidence="1" id="KW-0812">Transmembrane</keyword>
<protein>
    <submittedName>
        <fullName evidence="3">Uncharacterized protein</fullName>
    </submittedName>
</protein>
<sequence>MRLLPKMGGVISIWLTSTLLAMKYLTPLNLAIALLSLLSVNPLMYMKKDFSLVFPILLSALAAYILYLNPTTIYFLLAYSILFIALKFVNEWRIETKIGAFALTFPFPMMALAYGAGLMEILAPLTLLFSLTAFNLFLADSRIYGRVSAKNYLAIIPLALIFYILSHPVLAAAVTAAAIVVTVKANSISVRSFGFSLLFLNLLFVVGFLALDFAGLL</sequence>
<evidence type="ECO:0000313" key="2">
    <source>
        <dbReference type="EMBL" id="KUJ93408.1"/>
    </source>
</evidence>
<proteinExistence type="predicted"/>
<dbReference type="Proteomes" id="UP000054015">
    <property type="component" value="Unassembled WGS sequence"/>
</dbReference>
<name>A0A124FBT2_ARCFL</name>
<keyword evidence="1" id="KW-0472">Membrane</keyword>